<comment type="caution">
    <text evidence="3">The sequence shown here is derived from an EMBL/GenBank/DDBJ whole genome shotgun (WGS) entry which is preliminary data.</text>
</comment>
<evidence type="ECO:0000313" key="4">
    <source>
        <dbReference type="Proteomes" id="UP000256661"/>
    </source>
</evidence>
<name>A0A3D9SQ39_9ACTN</name>
<gene>
    <name evidence="3" type="ORF">DFJ69_3539</name>
</gene>
<accession>A0A3D9SQ39</accession>
<evidence type="ECO:0000313" key="3">
    <source>
        <dbReference type="EMBL" id="REE98059.1"/>
    </source>
</evidence>
<dbReference type="Pfam" id="PF22599">
    <property type="entry name" value="SecDF_P1_head"/>
    <property type="match status" value="1"/>
</dbReference>
<dbReference type="RefSeq" id="WP_147312350.1">
    <property type="nucleotide sequence ID" value="NZ_QTTT01000001.1"/>
</dbReference>
<feature type="domain" description="SecDF P1 head subdomain" evidence="2">
    <location>
        <begin position="113"/>
        <end position="196"/>
    </location>
</feature>
<proteinExistence type="predicted"/>
<evidence type="ECO:0000259" key="2">
    <source>
        <dbReference type="Pfam" id="PF22599"/>
    </source>
</evidence>
<keyword evidence="1" id="KW-1133">Transmembrane helix</keyword>
<feature type="transmembrane region" description="Helical" evidence="1">
    <location>
        <begin position="35"/>
        <end position="58"/>
    </location>
</feature>
<evidence type="ECO:0000256" key="1">
    <source>
        <dbReference type="SAM" id="Phobius"/>
    </source>
</evidence>
<keyword evidence="1" id="KW-0472">Membrane</keyword>
<dbReference type="OrthoDB" id="3481733at2"/>
<dbReference type="EMBL" id="QTTT01000001">
    <property type="protein sequence ID" value="REE98059.1"/>
    <property type="molecule type" value="Genomic_DNA"/>
</dbReference>
<reference evidence="3 4" key="1">
    <citation type="submission" date="2018-08" db="EMBL/GenBank/DDBJ databases">
        <title>Sequencing the genomes of 1000 actinobacteria strains.</title>
        <authorList>
            <person name="Klenk H.-P."/>
        </authorList>
    </citation>
    <scope>NUCLEOTIDE SEQUENCE [LARGE SCALE GENOMIC DNA]</scope>
    <source>
        <strain evidence="3 4">DSM 43927</strain>
    </source>
</reference>
<sequence length="197" mass="21252">MERARRADALRRLQEQRRARAGLHRRRRDARPRSALLGLVIALGVLIAAVVATGTLIVTSQTSDPVPLTSPLHVYPVTQVISGACPAGTQGITGQTVAGPACYQLSSGIRISQVTEMRVQRGGSADHNVAIDLVDQDRRAFGDLTRVTRGRTLAFVVRDQLVTAARVTTPITNGRVVVTGRFSRADADRLVRTLRGT</sequence>
<keyword evidence="4" id="KW-1185">Reference proteome</keyword>
<keyword evidence="1" id="KW-0812">Transmembrane</keyword>
<dbReference type="InterPro" id="IPR054384">
    <property type="entry name" value="SecDF_P1_head"/>
</dbReference>
<dbReference type="Gene3D" id="3.30.1360.200">
    <property type="match status" value="1"/>
</dbReference>
<dbReference type="Proteomes" id="UP000256661">
    <property type="component" value="Unassembled WGS sequence"/>
</dbReference>
<protein>
    <recommendedName>
        <fullName evidence="2">SecDF P1 head subdomain domain-containing protein</fullName>
    </recommendedName>
</protein>
<organism evidence="3 4">
    <name type="scientific">Thermomonospora umbrina</name>
    <dbReference type="NCBI Taxonomy" id="111806"/>
    <lineage>
        <taxon>Bacteria</taxon>
        <taxon>Bacillati</taxon>
        <taxon>Actinomycetota</taxon>
        <taxon>Actinomycetes</taxon>
        <taxon>Streptosporangiales</taxon>
        <taxon>Thermomonosporaceae</taxon>
        <taxon>Thermomonospora</taxon>
    </lineage>
</organism>
<dbReference type="AlphaFoldDB" id="A0A3D9SQ39"/>